<dbReference type="EMBL" id="CM047747">
    <property type="protein sequence ID" value="KAJ0017585.1"/>
    <property type="molecule type" value="Genomic_DNA"/>
</dbReference>
<organism evidence="1 2">
    <name type="scientific">Pistacia integerrima</name>
    <dbReference type="NCBI Taxonomy" id="434235"/>
    <lineage>
        <taxon>Eukaryota</taxon>
        <taxon>Viridiplantae</taxon>
        <taxon>Streptophyta</taxon>
        <taxon>Embryophyta</taxon>
        <taxon>Tracheophyta</taxon>
        <taxon>Spermatophyta</taxon>
        <taxon>Magnoliopsida</taxon>
        <taxon>eudicotyledons</taxon>
        <taxon>Gunneridae</taxon>
        <taxon>Pentapetalae</taxon>
        <taxon>rosids</taxon>
        <taxon>malvids</taxon>
        <taxon>Sapindales</taxon>
        <taxon>Anacardiaceae</taxon>
        <taxon>Pistacia</taxon>
    </lineage>
</organism>
<name>A0ACC0XGV8_9ROSI</name>
<evidence type="ECO:0000313" key="2">
    <source>
        <dbReference type="Proteomes" id="UP001163603"/>
    </source>
</evidence>
<keyword evidence="2" id="KW-1185">Reference proteome</keyword>
<accession>A0ACC0XGV8</accession>
<sequence length="73" mass="8355">MCSCYMNKMLLLRVENWLNCIQVEVRNVGKWFLVLKVSLQTAVCKLTFACGLRSAIANCSLQFCQLQPLSIRI</sequence>
<protein>
    <submittedName>
        <fullName evidence="1">Uncharacterized protein</fullName>
    </submittedName>
</protein>
<dbReference type="Proteomes" id="UP001163603">
    <property type="component" value="Chromosome 12"/>
</dbReference>
<gene>
    <name evidence="1" type="ORF">Pint_10652</name>
</gene>
<reference evidence="2" key="1">
    <citation type="journal article" date="2023" name="G3 (Bethesda)">
        <title>Genome assembly and association tests identify interacting loci associated with vigor, precocity, and sex in interspecific pistachio rootstocks.</title>
        <authorList>
            <person name="Palmer W."/>
            <person name="Jacygrad E."/>
            <person name="Sagayaradj S."/>
            <person name="Cavanaugh K."/>
            <person name="Han R."/>
            <person name="Bertier L."/>
            <person name="Beede B."/>
            <person name="Kafkas S."/>
            <person name="Golino D."/>
            <person name="Preece J."/>
            <person name="Michelmore R."/>
        </authorList>
    </citation>
    <scope>NUCLEOTIDE SEQUENCE [LARGE SCALE GENOMIC DNA]</scope>
</reference>
<comment type="caution">
    <text evidence="1">The sequence shown here is derived from an EMBL/GenBank/DDBJ whole genome shotgun (WGS) entry which is preliminary data.</text>
</comment>
<proteinExistence type="predicted"/>
<evidence type="ECO:0000313" key="1">
    <source>
        <dbReference type="EMBL" id="KAJ0017585.1"/>
    </source>
</evidence>